<dbReference type="Proteomes" id="UP001652625">
    <property type="component" value="Chromosome 01"/>
</dbReference>
<organism evidence="2 3">
    <name type="scientific">Hydra vulgaris</name>
    <name type="common">Hydra</name>
    <name type="synonym">Hydra attenuata</name>
    <dbReference type="NCBI Taxonomy" id="6087"/>
    <lineage>
        <taxon>Eukaryota</taxon>
        <taxon>Metazoa</taxon>
        <taxon>Cnidaria</taxon>
        <taxon>Hydrozoa</taxon>
        <taxon>Hydroidolina</taxon>
        <taxon>Anthoathecata</taxon>
        <taxon>Aplanulata</taxon>
        <taxon>Hydridae</taxon>
        <taxon>Hydra</taxon>
    </lineage>
</organism>
<dbReference type="RefSeq" id="XP_065644492.1">
    <property type="nucleotide sequence ID" value="XM_065788420.1"/>
</dbReference>
<dbReference type="Proteomes" id="UP001652625">
    <property type="component" value="Chromosome 14"/>
</dbReference>
<evidence type="ECO:0000256" key="1">
    <source>
        <dbReference type="SAM" id="Coils"/>
    </source>
</evidence>
<feature type="coiled-coil region" evidence="1">
    <location>
        <begin position="30"/>
        <end position="57"/>
    </location>
</feature>
<proteinExistence type="predicted"/>
<gene>
    <name evidence="3" type="primary">LOC136075392</name>
    <name evidence="4" type="synonym">LOC136091257</name>
</gene>
<keyword evidence="1" id="KW-0175">Coiled coil</keyword>
<evidence type="ECO:0000313" key="4">
    <source>
        <dbReference type="RefSeq" id="XP_065674671.1"/>
    </source>
</evidence>
<name>A0ABM4B6M3_HYDVU</name>
<dbReference type="RefSeq" id="XP_065674671.1">
    <property type="nucleotide sequence ID" value="XM_065818599.1"/>
</dbReference>
<evidence type="ECO:0000313" key="3">
    <source>
        <dbReference type="RefSeq" id="XP_065644492.1"/>
    </source>
</evidence>
<accession>A0ABM4B6M3</accession>
<protein>
    <submittedName>
        <fullName evidence="3">Uncharacterized protein LOC136075392 isoform X2</fullName>
    </submittedName>
    <submittedName>
        <fullName evidence="4">Uncharacterized protein LOC136091257 isoform X1</fullName>
    </submittedName>
</protein>
<dbReference type="GeneID" id="136075392"/>
<sequence length="153" mass="17959">MTTEAHESCASNYFEDNSCDFVARKKNIDLDIIKKENEKKELKIVQLEERIKLLTERNTLDDKILDLEKQASLLDSETVKPCTSSAQGKRTEVVKDSSWNDFMAWRRQNPGPKTRRAFQFWVRNGSKDLPGFRWKMKGPEKNKNINKIINNYF</sequence>
<reference evidence="2 3" key="1">
    <citation type="submission" date="2025-05" db="UniProtKB">
        <authorList>
            <consortium name="RefSeq"/>
        </authorList>
    </citation>
    <scope>NUCLEOTIDE SEQUENCE [LARGE SCALE GENOMIC DNA]</scope>
</reference>
<evidence type="ECO:0000313" key="2">
    <source>
        <dbReference type="Proteomes" id="UP001652625"/>
    </source>
</evidence>
<keyword evidence="2" id="KW-1185">Reference proteome</keyword>